<dbReference type="VEuPathDB" id="TriTrypDB:TvY486_0009000"/>
<organism evidence="1 2">
    <name type="scientific">Trypanosoma vivax (strain Y486)</name>
    <dbReference type="NCBI Taxonomy" id="1055687"/>
    <lineage>
        <taxon>Eukaryota</taxon>
        <taxon>Discoba</taxon>
        <taxon>Euglenozoa</taxon>
        <taxon>Kinetoplastea</taxon>
        <taxon>Metakinetoplastina</taxon>
        <taxon>Trypanosomatida</taxon>
        <taxon>Trypanosomatidae</taxon>
        <taxon>Trypanosoma</taxon>
        <taxon>Duttonella</taxon>
    </lineage>
</organism>
<dbReference type="EMBL" id="CAEX01000720">
    <property type="protein sequence ID" value="CCD18242.1"/>
    <property type="molecule type" value="Genomic_DNA"/>
</dbReference>
<sequence length="430" mass="47387">MHAALRRVVVLSTASIVAKRVPLHVCAIVALRTGDTMQICGLSASLKLTARTFEGLVEQALRIEKDAFAKIMDTEEALRTASRKVTEMDTKLTMLPAALRRLQADVMAAERSVDDAWSRYYALRAGVRALVRRVAAVVPKAASSCGKIDNFVAAFATAESRENFKSVTELGDPFILQYEDHRGLGMGKNPAPSLLSNSTGCTYENYTLARPQNITTTIVDDVVVLGEDGMLCMTNIITTFEKSQSCQICPFLLDDFVRKGGTPMNWGGFCVAEQSSSGTVIRFNREKRHVLLGVARELGELEWLLSNGSRRDGRWLRAGRRTAKTIPQLAADVDKSLLIPHHGASSTGGVKDVVNAILKEAEGVQTFPNMSELKNFPFKRPERRRRERKNTSSSVAESKRANTLAYFPLLLMSFFSHHSLVTRCCAISCP</sequence>
<dbReference type="Proteomes" id="UP000009027">
    <property type="component" value="Unassembled WGS sequence"/>
</dbReference>
<proteinExistence type="predicted"/>
<accession>F9WL55</accession>
<reference evidence="1 2" key="1">
    <citation type="journal article" date="2012" name="Proc. Natl. Acad. Sci. U.S.A.">
        <title>Antigenic diversity is generated by distinct evolutionary mechanisms in African trypanosome species.</title>
        <authorList>
            <person name="Jackson A.P."/>
            <person name="Berry A."/>
            <person name="Aslett M."/>
            <person name="Allison H.C."/>
            <person name="Burton P."/>
            <person name="Vavrova-Anderson J."/>
            <person name="Brown R."/>
            <person name="Browne H."/>
            <person name="Corton N."/>
            <person name="Hauser H."/>
            <person name="Gamble J."/>
            <person name="Gilderthorp R."/>
            <person name="Marcello L."/>
            <person name="McQuillan J."/>
            <person name="Otto T.D."/>
            <person name="Quail M.A."/>
            <person name="Sanders M.J."/>
            <person name="van Tonder A."/>
            <person name="Ginger M.L."/>
            <person name="Field M.C."/>
            <person name="Barry J.D."/>
            <person name="Hertz-Fowler C."/>
            <person name="Berriman M."/>
        </authorList>
    </citation>
    <scope>NUCLEOTIDE SEQUENCE</scope>
    <source>
        <strain evidence="1 2">Y486</strain>
    </source>
</reference>
<dbReference type="AlphaFoldDB" id="F9WL55"/>
<evidence type="ECO:0000313" key="2">
    <source>
        <dbReference type="Proteomes" id="UP000009027"/>
    </source>
</evidence>
<protein>
    <submittedName>
        <fullName evidence="1">Uncharacterized protein</fullName>
    </submittedName>
</protein>
<keyword evidence="2" id="KW-1185">Reference proteome</keyword>
<name>F9WL55_TRYVY</name>
<gene>
    <name evidence="1" type="ORF">TvY486_0009000</name>
</gene>
<evidence type="ECO:0000313" key="1">
    <source>
        <dbReference type="EMBL" id="CCD18242.1"/>
    </source>
</evidence>